<organism evidence="1 2">
    <name type="scientific">Candidatus Ethanoperedens thermophilum</name>
    <dbReference type="NCBI Taxonomy" id="2766897"/>
    <lineage>
        <taxon>Archaea</taxon>
        <taxon>Methanobacteriati</taxon>
        <taxon>Methanobacteriota</taxon>
        <taxon>Stenosarchaea group</taxon>
        <taxon>Methanomicrobia</taxon>
        <taxon>Methanosarcinales</taxon>
        <taxon>Methanosarcinales incertae sedis</taxon>
        <taxon>GOM Arc I cluster</taxon>
        <taxon>Candidatus Ethanoperedens</taxon>
    </lineage>
</organism>
<gene>
    <name evidence="1" type="ORF">GIS02_05220</name>
</gene>
<dbReference type="GO" id="GO:0006355">
    <property type="term" value="P:regulation of DNA-templated transcription"/>
    <property type="evidence" value="ECO:0007669"/>
    <property type="project" value="InterPro"/>
</dbReference>
<reference evidence="1" key="1">
    <citation type="journal article" date="2020" name="MBio">
        <title>'Candidatus Ethanoperedens,' a Thermophilic Genus of Archaea Mediating the Anaerobic Oxidation of Ethane.</title>
        <authorList>
            <person name="Hahn C.J."/>
            <person name="Laso-Perez R."/>
            <person name="Vulcano F."/>
            <person name="Vaziourakis K.M."/>
            <person name="Stokke R."/>
            <person name="Steen I.H."/>
            <person name="Teske A."/>
            <person name="Boetius A."/>
            <person name="Liebeke M."/>
            <person name="Amann R."/>
            <person name="Knittel K."/>
            <person name="Wegener G."/>
        </authorList>
    </citation>
    <scope>NUCLEOTIDE SEQUENCE</scope>
    <source>
        <strain evidence="1">GoM-Arc1-LC-WB58</strain>
    </source>
</reference>
<dbReference type="Proteomes" id="UP000606580">
    <property type="component" value="Unassembled WGS sequence"/>
</dbReference>
<proteinExistence type="predicted"/>
<dbReference type="Gene3D" id="1.10.1220.10">
    <property type="entry name" value="Met repressor-like"/>
    <property type="match status" value="1"/>
</dbReference>
<evidence type="ECO:0000313" key="1">
    <source>
        <dbReference type="EMBL" id="NMG83589.1"/>
    </source>
</evidence>
<comment type="caution">
    <text evidence="1">The sequence shown here is derived from an EMBL/GenBank/DDBJ whole genome shotgun (WGS) entry which is preliminary data.</text>
</comment>
<sequence>MGTITINVKDEVEKEFRAVAVIAHGDKKGYLGKSVTEAMQKWINEKKQEKIAERELRLLERGFNFGKRLYGAREELYDR</sequence>
<dbReference type="EMBL" id="WNEG01000092">
    <property type="protein sequence ID" value="NMG83589.1"/>
    <property type="molecule type" value="Genomic_DNA"/>
</dbReference>
<evidence type="ECO:0000313" key="2">
    <source>
        <dbReference type="Proteomes" id="UP000606580"/>
    </source>
</evidence>
<accession>A0A848D964</accession>
<name>A0A848D964_9EURY</name>
<protein>
    <submittedName>
        <fullName evidence="1">Uncharacterized protein</fullName>
    </submittedName>
</protein>
<dbReference type="AlphaFoldDB" id="A0A848D964"/>
<dbReference type="InterPro" id="IPR013321">
    <property type="entry name" value="Arc_rbn_hlx_hlx"/>
</dbReference>